<evidence type="ECO:0000259" key="1">
    <source>
        <dbReference type="Pfam" id="PF12146"/>
    </source>
</evidence>
<evidence type="ECO:0000313" key="3">
    <source>
        <dbReference type="EMBL" id="CAF4128202.1"/>
    </source>
</evidence>
<organism evidence="2 4">
    <name type="scientific">Adineta steineri</name>
    <dbReference type="NCBI Taxonomy" id="433720"/>
    <lineage>
        <taxon>Eukaryota</taxon>
        <taxon>Metazoa</taxon>
        <taxon>Spiralia</taxon>
        <taxon>Gnathifera</taxon>
        <taxon>Rotifera</taxon>
        <taxon>Eurotatoria</taxon>
        <taxon>Bdelloidea</taxon>
        <taxon>Adinetida</taxon>
        <taxon>Adinetidae</taxon>
        <taxon>Adineta</taxon>
    </lineage>
</organism>
<evidence type="ECO:0000313" key="4">
    <source>
        <dbReference type="Proteomes" id="UP000663845"/>
    </source>
</evidence>
<dbReference type="Proteomes" id="UP000663845">
    <property type="component" value="Unassembled WGS sequence"/>
</dbReference>
<dbReference type="EMBL" id="CAJOAZ010006245">
    <property type="protein sequence ID" value="CAF4128202.1"/>
    <property type="molecule type" value="Genomic_DNA"/>
</dbReference>
<feature type="domain" description="Serine aminopeptidase S33" evidence="1">
    <location>
        <begin position="24"/>
        <end position="258"/>
    </location>
</feature>
<protein>
    <recommendedName>
        <fullName evidence="1">Serine aminopeptidase S33 domain-containing protein</fullName>
    </recommendedName>
</protein>
<dbReference type="Gene3D" id="3.40.50.1820">
    <property type="entry name" value="alpha/beta hydrolase"/>
    <property type="match status" value="1"/>
</dbReference>
<evidence type="ECO:0000313" key="2">
    <source>
        <dbReference type="EMBL" id="CAF1063008.1"/>
    </source>
</evidence>
<accession>A0A814L9E7</accession>
<dbReference type="Proteomes" id="UP000663844">
    <property type="component" value="Unassembled WGS sequence"/>
</dbReference>
<dbReference type="InterPro" id="IPR051044">
    <property type="entry name" value="MAG_DAG_Lipase"/>
</dbReference>
<dbReference type="SUPFAM" id="SSF53474">
    <property type="entry name" value="alpha/beta-Hydrolases"/>
    <property type="match status" value="1"/>
</dbReference>
<dbReference type="AlphaFoldDB" id="A0A814L9E7"/>
<dbReference type="InterPro" id="IPR022742">
    <property type="entry name" value="Hydrolase_4"/>
</dbReference>
<gene>
    <name evidence="2" type="ORF">JYZ213_LOCUS19324</name>
    <name evidence="3" type="ORF">OXD698_LOCUS36866</name>
</gene>
<dbReference type="PANTHER" id="PTHR11614">
    <property type="entry name" value="PHOSPHOLIPASE-RELATED"/>
    <property type="match status" value="1"/>
</dbReference>
<dbReference type="InterPro" id="IPR029058">
    <property type="entry name" value="AB_hydrolase_fold"/>
</dbReference>
<sequence>MTKYDIKSKYDGLKLHLKDWKVPNPKAVILIIPGFGDHCERYGYLVSFFNEHNIAVVGIDLRGQGQSKGERGYTENITAYLKDVTSGIEKVHELYKNVPLFMYGDGIGAAILCLHIKERPADELTYKALILCTPSIIFPNKPNFIHLAFVRAFAYLAPHTRAPVFGGDYEYTNNPDAVAARKSDPYFHDRWTAHTAAILCECGLYFENNAFHFPKPTLIQHGSKAFLPMEKLRNWINKTTGDREFKEWEGFYAELHNDLGRTELFEYTLSWIEAKLESFKQNQAS</sequence>
<reference evidence="2" key="1">
    <citation type="submission" date="2021-02" db="EMBL/GenBank/DDBJ databases">
        <authorList>
            <person name="Nowell W R."/>
        </authorList>
    </citation>
    <scope>NUCLEOTIDE SEQUENCE</scope>
</reference>
<dbReference type="Pfam" id="PF12146">
    <property type="entry name" value="Hydrolase_4"/>
    <property type="match status" value="1"/>
</dbReference>
<comment type="caution">
    <text evidence="2">The sequence shown here is derived from an EMBL/GenBank/DDBJ whole genome shotgun (WGS) entry which is preliminary data.</text>
</comment>
<proteinExistence type="predicted"/>
<name>A0A814L9E7_9BILA</name>
<dbReference type="EMBL" id="CAJNOG010000195">
    <property type="protein sequence ID" value="CAF1063008.1"/>
    <property type="molecule type" value="Genomic_DNA"/>
</dbReference>